<feature type="domain" description="Orn/Lys/Arg decarboxylase C-terminal" evidence="7">
    <location>
        <begin position="387"/>
        <end position="426"/>
    </location>
</feature>
<keyword evidence="3" id="KW-0210">Decarboxylase</keyword>
<keyword evidence="9" id="KW-1185">Reference proteome</keyword>
<dbReference type="Proteomes" id="UP001200313">
    <property type="component" value="Unassembled WGS sequence"/>
</dbReference>
<dbReference type="PANTHER" id="PTHR43277:SF4">
    <property type="entry name" value="ARGININE DECARBOXYLASE"/>
    <property type="match status" value="1"/>
</dbReference>
<dbReference type="Gene3D" id="3.90.100.10">
    <property type="entry name" value="Orn/Lys/Arg decarboxylase, C-terminal domain"/>
    <property type="match status" value="1"/>
</dbReference>
<evidence type="ECO:0000313" key="9">
    <source>
        <dbReference type="Proteomes" id="UP001200313"/>
    </source>
</evidence>
<dbReference type="PANTHER" id="PTHR43277">
    <property type="entry name" value="ARGININE DECARBOXYLASE"/>
    <property type="match status" value="1"/>
</dbReference>
<keyword evidence="4" id="KW-0663">Pyridoxal phosphate</keyword>
<accession>A0ABS9M5L5</accession>
<sequence>MSHTPLYDALRAFADTGPLRFHMPGHHGKPLPAPELSRLSELDFTELPPTGDLFSPGGPIEAAEKLWAAAFGMSACLFLTGGSTQGLHTALTLACSVGGGVLVDRGCHRSVYHSMALLDLQPVYLPRPWLTEEGVTGPISPQLVDNELKNHPDIKTVCITSPTYYGVLSDIFAIAQVVHAHGGTLVVDGAHGAHLPFLGLEAYGGADLVVCSAHKTLPAPGQTALLFSSGTYSLDDLRRAGSIYGSSSPSYPMMAALDLCRAALEDGGAAAYGAVAEEVAALRAELPALRPRPDLALDPCRLVLSVRDGFGVKGALEGQGVYPEMADVGHVVFIATCADGAAEFARLRAALEGLSLPAVPTRSCPGLPGIPPLVVRPRQALFAPRRYLPLRQAEGEVCGVQVAPYPPGVPVIAPGERIEKKHLFYLTEIGYNTDNTIGVITSPCALY</sequence>
<evidence type="ECO:0000256" key="3">
    <source>
        <dbReference type="ARBA" id="ARBA00022793"/>
    </source>
</evidence>
<proteinExistence type="inferred from homology"/>
<dbReference type="Gene3D" id="3.40.640.10">
    <property type="entry name" value="Type I PLP-dependent aspartate aminotransferase-like (Major domain)"/>
    <property type="match status" value="1"/>
</dbReference>
<keyword evidence="5" id="KW-0456">Lyase</keyword>
<dbReference type="InterPro" id="IPR015421">
    <property type="entry name" value="PyrdxlP-dep_Trfase_major"/>
</dbReference>
<keyword evidence="8" id="KW-0808">Transferase</keyword>
<dbReference type="InterPro" id="IPR036633">
    <property type="entry name" value="Prn/Lys/Arg_de-COase_C_sf"/>
</dbReference>
<dbReference type="EMBL" id="JAKNJB010000003">
    <property type="protein sequence ID" value="MCG4525958.1"/>
    <property type="molecule type" value="Genomic_DNA"/>
</dbReference>
<dbReference type="SUPFAM" id="SSF55904">
    <property type="entry name" value="Ornithine decarboxylase C-terminal domain"/>
    <property type="match status" value="1"/>
</dbReference>
<gene>
    <name evidence="8" type="ORF">L0P79_02550</name>
</gene>
<evidence type="ECO:0000313" key="8">
    <source>
        <dbReference type="EMBL" id="MCG4525958.1"/>
    </source>
</evidence>
<evidence type="ECO:0000256" key="4">
    <source>
        <dbReference type="ARBA" id="ARBA00022898"/>
    </source>
</evidence>
<keyword evidence="8" id="KW-0032">Aminotransferase</keyword>
<organism evidence="8 9">
    <name type="scientific">Intestinimonas massiliensis</name>
    <name type="common">ex Afouda et al. 2020</name>
    <dbReference type="NCBI Taxonomy" id="1673721"/>
    <lineage>
        <taxon>Bacteria</taxon>
        <taxon>Bacillati</taxon>
        <taxon>Bacillota</taxon>
        <taxon>Clostridia</taxon>
        <taxon>Eubacteriales</taxon>
        <taxon>Intestinimonas</taxon>
    </lineage>
</organism>
<dbReference type="Pfam" id="PF03711">
    <property type="entry name" value="OKR_DC_1_C"/>
    <property type="match status" value="1"/>
</dbReference>
<comment type="cofactor">
    <cofactor evidence="1">
        <name>pyridoxal 5'-phosphate</name>
        <dbReference type="ChEBI" id="CHEBI:597326"/>
    </cofactor>
</comment>
<dbReference type="SUPFAM" id="SSF53383">
    <property type="entry name" value="PLP-dependent transferases"/>
    <property type="match status" value="1"/>
</dbReference>
<comment type="caution">
    <text evidence="8">The sequence shown here is derived from an EMBL/GenBank/DDBJ whole genome shotgun (WGS) entry which is preliminary data.</text>
</comment>
<dbReference type="InterPro" id="IPR000310">
    <property type="entry name" value="Orn/Lys/Arg_deCO2ase_major_dom"/>
</dbReference>
<feature type="domain" description="Orn/Lys/Arg decarboxylases family 1 pyridoxal-P attachment site" evidence="6">
    <location>
        <begin position="4"/>
        <end position="265"/>
    </location>
</feature>
<reference evidence="8 9" key="1">
    <citation type="submission" date="2022-01" db="EMBL/GenBank/DDBJ databases">
        <title>Collection of gut derived symbiotic bacterial strains cultured from healthy donors.</title>
        <authorList>
            <person name="Lin H."/>
            <person name="Kohout C."/>
            <person name="Waligurski E."/>
            <person name="Pamer E.G."/>
        </authorList>
    </citation>
    <scope>NUCLEOTIDE SEQUENCE [LARGE SCALE GENOMIC DNA]</scope>
    <source>
        <strain evidence="8 9">DFI.3.7</strain>
    </source>
</reference>
<evidence type="ECO:0000256" key="1">
    <source>
        <dbReference type="ARBA" id="ARBA00001933"/>
    </source>
</evidence>
<dbReference type="RefSeq" id="WP_238073070.1">
    <property type="nucleotide sequence ID" value="NZ_JAKNJB010000003.1"/>
</dbReference>
<evidence type="ECO:0000259" key="7">
    <source>
        <dbReference type="Pfam" id="PF03711"/>
    </source>
</evidence>
<protein>
    <submittedName>
        <fullName evidence="8">Aminotransferase class V-fold PLP-dependent enzyme</fullName>
    </submittedName>
</protein>
<dbReference type="Pfam" id="PF01276">
    <property type="entry name" value="OKR_DC_1"/>
    <property type="match status" value="1"/>
</dbReference>
<dbReference type="GO" id="GO:0008483">
    <property type="term" value="F:transaminase activity"/>
    <property type="evidence" value="ECO:0007669"/>
    <property type="project" value="UniProtKB-KW"/>
</dbReference>
<evidence type="ECO:0000259" key="6">
    <source>
        <dbReference type="Pfam" id="PF01276"/>
    </source>
</evidence>
<evidence type="ECO:0000256" key="2">
    <source>
        <dbReference type="ARBA" id="ARBA00010671"/>
    </source>
</evidence>
<dbReference type="InterPro" id="IPR008286">
    <property type="entry name" value="Prn/Lys/Arg_de-COase_C"/>
</dbReference>
<name>A0ABS9M5L5_9FIRM</name>
<dbReference type="InterPro" id="IPR052357">
    <property type="entry name" value="Orn_Lys_Arg_decarboxylase-I"/>
</dbReference>
<comment type="similarity">
    <text evidence="2">Belongs to the Orn/Lys/Arg decarboxylase class-I family.</text>
</comment>
<dbReference type="InterPro" id="IPR015424">
    <property type="entry name" value="PyrdxlP-dep_Trfase"/>
</dbReference>
<evidence type="ECO:0000256" key="5">
    <source>
        <dbReference type="ARBA" id="ARBA00023239"/>
    </source>
</evidence>